<gene>
    <name evidence="10" type="primary">fluC</name>
    <name evidence="10" type="synonym">crcB</name>
    <name evidence="11" type="ORF">GCM10009851_06740</name>
</gene>
<comment type="function">
    <text evidence="9 10">Fluoride-specific ion channel. Important for reducing fluoride concentration in the cell, thus reducing its toxicity.</text>
</comment>
<feature type="transmembrane region" description="Helical" evidence="10">
    <location>
        <begin position="106"/>
        <end position="129"/>
    </location>
</feature>
<keyword evidence="3 10" id="KW-0812">Transmembrane</keyword>
<evidence type="ECO:0000256" key="9">
    <source>
        <dbReference type="ARBA" id="ARBA00049940"/>
    </source>
</evidence>
<evidence type="ECO:0000256" key="4">
    <source>
        <dbReference type="ARBA" id="ARBA00022989"/>
    </source>
</evidence>
<reference evidence="11 12" key="1">
    <citation type="journal article" date="2019" name="Int. J. Syst. Evol. Microbiol.">
        <title>The Global Catalogue of Microorganisms (GCM) 10K type strain sequencing project: providing services to taxonomists for standard genome sequencing and annotation.</title>
        <authorList>
            <consortium name="The Broad Institute Genomics Platform"/>
            <consortium name="The Broad Institute Genome Sequencing Center for Infectious Disease"/>
            <person name="Wu L."/>
            <person name="Ma J."/>
        </authorList>
    </citation>
    <scope>NUCLEOTIDE SEQUENCE [LARGE SCALE GENOMIC DNA]</scope>
    <source>
        <strain evidence="11 12">JCM 16117</strain>
    </source>
</reference>
<dbReference type="HAMAP" id="MF_00454">
    <property type="entry name" value="FluC"/>
    <property type="match status" value="1"/>
</dbReference>
<keyword evidence="4 10" id="KW-1133">Transmembrane helix</keyword>
<dbReference type="Pfam" id="PF02537">
    <property type="entry name" value="CRCB"/>
    <property type="match status" value="1"/>
</dbReference>
<organism evidence="11 12">
    <name type="scientific">Herbiconiux moechotypicola</name>
    <dbReference type="NCBI Taxonomy" id="637393"/>
    <lineage>
        <taxon>Bacteria</taxon>
        <taxon>Bacillati</taxon>
        <taxon>Actinomycetota</taxon>
        <taxon>Actinomycetes</taxon>
        <taxon>Micrococcales</taxon>
        <taxon>Microbacteriaceae</taxon>
        <taxon>Herbiconiux</taxon>
    </lineage>
</organism>
<protein>
    <recommendedName>
        <fullName evidence="10">Fluoride-specific ion channel FluC</fullName>
    </recommendedName>
</protein>
<accession>A0ABN3D9X8</accession>
<evidence type="ECO:0000256" key="5">
    <source>
        <dbReference type="ARBA" id="ARBA00023136"/>
    </source>
</evidence>
<feature type="binding site" evidence="10">
    <location>
        <position position="78"/>
    </location>
    <ligand>
        <name>Na(+)</name>
        <dbReference type="ChEBI" id="CHEBI:29101"/>
        <note>structural</note>
    </ligand>
</feature>
<keyword evidence="2 10" id="KW-1003">Cell membrane</keyword>
<evidence type="ECO:0000256" key="2">
    <source>
        <dbReference type="ARBA" id="ARBA00022475"/>
    </source>
</evidence>
<comment type="caution">
    <text evidence="11">The sequence shown here is derived from an EMBL/GenBank/DDBJ whole genome shotgun (WGS) entry which is preliminary data.</text>
</comment>
<keyword evidence="10" id="KW-0406">Ion transport</keyword>
<keyword evidence="10" id="KW-0479">Metal-binding</keyword>
<keyword evidence="10" id="KW-0813">Transport</keyword>
<feature type="transmembrane region" description="Helical" evidence="10">
    <location>
        <begin position="36"/>
        <end position="55"/>
    </location>
</feature>
<evidence type="ECO:0000313" key="11">
    <source>
        <dbReference type="EMBL" id="GAA2225599.1"/>
    </source>
</evidence>
<dbReference type="Proteomes" id="UP001500929">
    <property type="component" value="Unassembled WGS sequence"/>
</dbReference>
<evidence type="ECO:0000256" key="7">
    <source>
        <dbReference type="ARBA" id="ARBA00035120"/>
    </source>
</evidence>
<evidence type="ECO:0000256" key="3">
    <source>
        <dbReference type="ARBA" id="ARBA00022692"/>
    </source>
</evidence>
<keyword evidence="5 10" id="KW-0472">Membrane</keyword>
<keyword evidence="10" id="KW-0915">Sodium</keyword>
<keyword evidence="12" id="KW-1185">Reference proteome</keyword>
<comment type="catalytic activity">
    <reaction evidence="8">
        <text>fluoride(in) = fluoride(out)</text>
        <dbReference type="Rhea" id="RHEA:76159"/>
        <dbReference type="ChEBI" id="CHEBI:17051"/>
    </reaction>
    <physiologicalReaction direction="left-to-right" evidence="8">
        <dbReference type="Rhea" id="RHEA:76160"/>
    </physiologicalReaction>
</comment>
<keyword evidence="6 10" id="KW-0407">Ion channel</keyword>
<evidence type="ECO:0000256" key="1">
    <source>
        <dbReference type="ARBA" id="ARBA00004651"/>
    </source>
</evidence>
<dbReference type="EMBL" id="BAAAQY010000002">
    <property type="protein sequence ID" value="GAA2225599.1"/>
    <property type="molecule type" value="Genomic_DNA"/>
</dbReference>
<comment type="similarity">
    <text evidence="7 10">Belongs to the fluoride channel Fluc/FEX (TC 1.A.43) family.</text>
</comment>
<evidence type="ECO:0000256" key="8">
    <source>
        <dbReference type="ARBA" id="ARBA00035585"/>
    </source>
</evidence>
<dbReference type="InterPro" id="IPR003691">
    <property type="entry name" value="FluC"/>
</dbReference>
<evidence type="ECO:0000256" key="10">
    <source>
        <dbReference type="HAMAP-Rule" id="MF_00454"/>
    </source>
</evidence>
<name>A0ABN3D9X8_9MICO</name>
<comment type="activity regulation">
    <text evidence="10">Na(+) is not transported, but it plays an essential structural role and its presence is essential for fluoride channel function.</text>
</comment>
<comment type="subcellular location">
    <subcellularLocation>
        <location evidence="1 10">Cell membrane</location>
        <topology evidence="1 10">Multi-pass membrane protein</topology>
    </subcellularLocation>
</comment>
<proteinExistence type="inferred from homology"/>
<evidence type="ECO:0000256" key="6">
    <source>
        <dbReference type="ARBA" id="ARBA00023303"/>
    </source>
</evidence>
<sequence length="149" mass="14926">MRPGLIALVAAGGVVGTALREAVVLLIGPTGDFPLAIFLINVVGAFVLGALLVALAGLGDDTGRRRLVRLGVGTGVLGGFTTYSALSTDTAHLLSGGGAGVGVALVYGLLTVLVGGAASWLGMFVGGYADRRLRARVPVDPDEMPEAGR</sequence>
<feature type="transmembrane region" description="Helical" evidence="10">
    <location>
        <begin position="67"/>
        <end position="86"/>
    </location>
</feature>
<feature type="binding site" evidence="10">
    <location>
        <position position="81"/>
    </location>
    <ligand>
        <name>Na(+)</name>
        <dbReference type="ChEBI" id="CHEBI:29101"/>
        <note>structural</note>
    </ligand>
</feature>
<evidence type="ECO:0000313" key="12">
    <source>
        <dbReference type="Proteomes" id="UP001500929"/>
    </source>
</evidence>